<dbReference type="EMBL" id="VVYP01000009">
    <property type="protein sequence ID" value="KAA5463780.1"/>
    <property type="molecule type" value="Genomic_DNA"/>
</dbReference>
<evidence type="ECO:0000313" key="4">
    <source>
        <dbReference type="EMBL" id="KAA5463780.1"/>
    </source>
</evidence>
<accession>A0A174RQX6</accession>
<evidence type="ECO:0000313" key="17">
    <source>
        <dbReference type="Proteomes" id="UP000475905"/>
    </source>
</evidence>
<reference evidence="7" key="4">
    <citation type="submission" date="2023-07" db="EMBL/GenBank/DDBJ databases">
        <title>Whole Genome Sequencing of Colonoscopy isolates.</title>
        <authorList>
            <person name="Surve S.V."/>
            <person name="Valls R.A."/>
            <person name="Barrak K.E."/>
            <person name="Gardner T.B."/>
            <person name="O'Toole G.A."/>
        </authorList>
    </citation>
    <scope>NUCLEOTIDE SEQUENCE</scope>
    <source>
        <strain evidence="7">GP0119</strain>
    </source>
</reference>
<dbReference type="Gene3D" id="1.25.40.390">
    <property type="match status" value="2"/>
</dbReference>
<dbReference type="RefSeq" id="WP_005678636.1">
    <property type="nucleotide sequence ID" value="NZ_CAXSJX010000005.1"/>
</dbReference>
<keyword evidence="2" id="KW-0449">Lipoprotein</keyword>
<organism evidence="2 11">
    <name type="scientific">Bacteroides caccae</name>
    <dbReference type="NCBI Taxonomy" id="47678"/>
    <lineage>
        <taxon>Bacteria</taxon>
        <taxon>Pseudomonadati</taxon>
        <taxon>Bacteroidota</taxon>
        <taxon>Bacteroidia</taxon>
        <taxon>Bacteroidales</taxon>
        <taxon>Bacteroidaceae</taxon>
        <taxon>Bacteroides</taxon>
    </lineage>
</organism>
<evidence type="ECO:0000313" key="7">
    <source>
        <dbReference type="EMBL" id="MDO6358418.1"/>
    </source>
</evidence>
<reference evidence="11 12" key="1">
    <citation type="submission" date="2015-09" db="EMBL/GenBank/DDBJ databases">
        <authorList>
            <consortium name="Pathogen Informatics"/>
        </authorList>
    </citation>
    <scope>NUCLEOTIDE SEQUENCE [LARGE SCALE GENOMIC DNA]</scope>
    <source>
        <strain evidence="2 11">2789STDY5834880</strain>
        <strain evidence="3 12">2789STDY5834946</strain>
    </source>
</reference>
<dbReference type="Proteomes" id="UP001170023">
    <property type="component" value="Unassembled WGS sequence"/>
</dbReference>
<protein>
    <submittedName>
        <fullName evidence="2 4">Lipoprotein</fullName>
    </submittedName>
</protein>
<dbReference type="Proteomes" id="UP000491168">
    <property type="component" value="Unassembled WGS sequence"/>
</dbReference>
<evidence type="ECO:0000313" key="9">
    <source>
        <dbReference type="EMBL" id="RGY21049.1"/>
    </source>
</evidence>
<proteinExistence type="predicted"/>
<dbReference type="EMBL" id="QRUO01000018">
    <property type="protein sequence ID" value="RGR68128.1"/>
    <property type="molecule type" value="Genomic_DNA"/>
</dbReference>
<evidence type="ECO:0000313" key="16">
    <source>
        <dbReference type="Proteomes" id="UP000368418"/>
    </source>
</evidence>
<dbReference type="EMBL" id="JAUONL010000009">
    <property type="protein sequence ID" value="MDO6358418.1"/>
    <property type="molecule type" value="Genomic_DNA"/>
</dbReference>
<dbReference type="Proteomes" id="UP000284431">
    <property type="component" value="Unassembled WGS sequence"/>
</dbReference>
<dbReference type="KEGG" id="bcac:CGC64_00435"/>
<dbReference type="EMBL" id="VVYD01000013">
    <property type="protein sequence ID" value="KAA5497343.1"/>
    <property type="molecule type" value="Genomic_DNA"/>
</dbReference>
<evidence type="ECO:0000313" key="11">
    <source>
        <dbReference type="Proteomes" id="UP000095657"/>
    </source>
</evidence>
<dbReference type="InterPro" id="IPR011990">
    <property type="entry name" value="TPR-like_helical_dom_sf"/>
</dbReference>
<dbReference type="SUPFAM" id="SSF48452">
    <property type="entry name" value="TPR-like"/>
    <property type="match status" value="1"/>
</dbReference>
<reference evidence="16 17" key="3">
    <citation type="journal article" date="2019" name="Nat. Med.">
        <title>A library of human gut bacterial isolates paired with longitudinal multiomics data enables mechanistic microbiome research.</title>
        <authorList>
            <person name="Poyet M."/>
            <person name="Groussin M."/>
            <person name="Gibbons S.M."/>
            <person name="Avila-Pacheco J."/>
            <person name="Jiang X."/>
            <person name="Kearney S.M."/>
            <person name="Perrotta A.R."/>
            <person name="Berdy B."/>
            <person name="Zhao S."/>
            <person name="Lieberman T.D."/>
            <person name="Swanson P.K."/>
            <person name="Smith M."/>
            <person name="Roesemann S."/>
            <person name="Alexander J.E."/>
            <person name="Rich S.A."/>
            <person name="Livny J."/>
            <person name="Vlamakis H."/>
            <person name="Clish C."/>
            <person name="Bullock K."/>
            <person name="Deik A."/>
            <person name="Scott J."/>
            <person name="Pierce K.A."/>
            <person name="Xavier R.J."/>
            <person name="Alm E.J."/>
        </authorList>
    </citation>
    <scope>NUCLEOTIDE SEQUENCE [LARGE SCALE GENOMIC DNA]</scope>
    <source>
        <strain evidence="6 16">BIOML-A19</strain>
        <strain evidence="5 18">BIOML-A21</strain>
        <strain evidence="4 17">BIOML-A31</strain>
    </source>
</reference>
<dbReference type="Pfam" id="PF12771">
    <property type="entry name" value="SusD-like_2"/>
    <property type="match status" value="1"/>
</dbReference>
<evidence type="ECO:0000313" key="6">
    <source>
        <dbReference type="EMBL" id="KAA5497343.1"/>
    </source>
</evidence>
<sequence length="519" mass="57488">MKTYTIIKGFFAVGVLSVVLSGCSEDAMDRINKDHGHTQSVAGRFILTDVITSTAFSNAGGDLNTYLSSYIEYEVGVDNQLYYAETRESEPTSSSTFNNTWNNLYSTLKSARIIINQCSDGGIDYGNYTTKGMAEVLAAYNCALIADMFGDAPCSQAALVDENGSPVYLNPKMDKQEDIYKQAMQYLDDAIADLQQEDLIDPSSQDLLYQGDAEKWLKFAYALKARYTMHLLQRSTNKDADMEKVLEYVSKSFKNTEEQAAFSVYDVNNINPLYGFFKARAALGASESMRSKLAEYNDPRLSRAFITKLDKEKEGKAQAPGTPDTDVYAPSGTPEQGTSKYGTSLFMYSATAPTLLMSFHELKFLEAEALCRLGRDAKSALKEAVVAGLLNAENSFSISRKELGNTLLNPASAITEEEANSYFDNTVEATYTNEPLKTTMIQKYFALWGASGEATESYNDLRRMTAPTESFIQLQNTKPFPLRCPYGNSDTTTNAEVKAAYGNGQYVYNEKVWWAGGNR</sequence>
<evidence type="ECO:0000313" key="13">
    <source>
        <dbReference type="Proteomes" id="UP000284205"/>
    </source>
</evidence>
<dbReference type="AlphaFoldDB" id="A0A174RQX6"/>
<dbReference type="Proteomes" id="UP000095657">
    <property type="component" value="Unassembled WGS sequence"/>
</dbReference>
<dbReference type="Proteomes" id="UP000284205">
    <property type="component" value="Unassembled WGS sequence"/>
</dbReference>
<evidence type="ECO:0000313" key="15">
    <source>
        <dbReference type="Proteomes" id="UP000284689"/>
    </source>
</evidence>
<dbReference type="EMBL" id="CZAI01000008">
    <property type="protein sequence ID" value="CUP86461.1"/>
    <property type="molecule type" value="Genomic_DNA"/>
</dbReference>
<dbReference type="Proteomes" id="UP000284689">
    <property type="component" value="Unassembled WGS sequence"/>
</dbReference>
<evidence type="ECO:0000313" key="10">
    <source>
        <dbReference type="EMBL" id="RHD48548.1"/>
    </source>
</evidence>
<gene>
    <name evidence="10" type="ORF">DW794_09740</name>
    <name evidence="8" type="ORF">DWY26_16760</name>
    <name evidence="9" type="ORF">DXA49_21795</name>
    <name evidence="2" type="ORF">ERS852494_03266</name>
    <name evidence="3" type="ORF">ERS852558_03218</name>
    <name evidence="6" type="ORF">F2Y31_14445</name>
    <name evidence="5" type="ORF">F2Y35_17265</name>
    <name evidence="4" type="ORF">F2Y36_09270</name>
    <name evidence="7" type="ORF">Q4469_12110</name>
</gene>
<evidence type="ECO:0000256" key="1">
    <source>
        <dbReference type="SAM" id="MobiDB-lite"/>
    </source>
</evidence>
<reference evidence="13 14" key="2">
    <citation type="submission" date="2018-08" db="EMBL/GenBank/DDBJ databases">
        <title>A genome reference for cultivated species of the human gut microbiota.</title>
        <authorList>
            <person name="Zou Y."/>
            <person name="Xue W."/>
            <person name="Luo G."/>
        </authorList>
    </citation>
    <scope>NUCLEOTIDE SEQUENCE [LARGE SCALE GENOMIC DNA]</scope>
    <source>
        <strain evidence="8 13">AF24-29LB</strain>
        <strain evidence="10 15">AM31-16AC</strain>
        <strain evidence="9 14">OF02-6LB</strain>
    </source>
</reference>
<dbReference type="Proteomes" id="UP000368418">
    <property type="component" value="Unassembled WGS sequence"/>
</dbReference>
<feature type="region of interest" description="Disordered" evidence="1">
    <location>
        <begin position="312"/>
        <end position="336"/>
    </location>
</feature>
<dbReference type="EMBL" id="CZBL01000014">
    <property type="protein sequence ID" value="CUQ42335.1"/>
    <property type="molecule type" value="Genomic_DNA"/>
</dbReference>
<evidence type="ECO:0000313" key="2">
    <source>
        <dbReference type="EMBL" id="CUP86461.1"/>
    </source>
</evidence>
<dbReference type="EMBL" id="VVYF01000019">
    <property type="protein sequence ID" value="KAA5488970.1"/>
    <property type="molecule type" value="Genomic_DNA"/>
</dbReference>
<dbReference type="Proteomes" id="UP000475905">
    <property type="component" value="Unassembled WGS sequence"/>
</dbReference>
<evidence type="ECO:0000313" key="14">
    <source>
        <dbReference type="Proteomes" id="UP000284431"/>
    </source>
</evidence>
<evidence type="ECO:0000313" key="18">
    <source>
        <dbReference type="Proteomes" id="UP000491168"/>
    </source>
</evidence>
<dbReference type="InterPro" id="IPR041662">
    <property type="entry name" value="SusD-like_2"/>
</dbReference>
<evidence type="ECO:0000313" key="3">
    <source>
        <dbReference type="EMBL" id="CUQ42335.1"/>
    </source>
</evidence>
<dbReference type="STRING" id="47678.ERS852494_03266"/>
<dbReference type="EMBL" id="QSCS01000058">
    <property type="protein sequence ID" value="RGY21049.1"/>
    <property type="molecule type" value="Genomic_DNA"/>
</dbReference>
<evidence type="ECO:0000313" key="5">
    <source>
        <dbReference type="EMBL" id="KAA5488970.1"/>
    </source>
</evidence>
<dbReference type="PROSITE" id="PS51257">
    <property type="entry name" value="PROKAR_LIPOPROTEIN"/>
    <property type="match status" value="1"/>
</dbReference>
<evidence type="ECO:0000313" key="12">
    <source>
        <dbReference type="Proteomes" id="UP000095725"/>
    </source>
</evidence>
<dbReference type="Proteomes" id="UP000095725">
    <property type="component" value="Unassembled WGS sequence"/>
</dbReference>
<dbReference type="EMBL" id="QSJD01000013">
    <property type="protein sequence ID" value="RHD48548.1"/>
    <property type="molecule type" value="Genomic_DNA"/>
</dbReference>
<evidence type="ECO:0000313" key="8">
    <source>
        <dbReference type="EMBL" id="RGR68128.1"/>
    </source>
</evidence>
<name>A0A174RQX6_9BACE</name>